<name>A0A4U5NBV8_STECR</name>
<dbReference type="EMBL" id="AZBU02000004">
    <property type="protein sequence ID" value="TKR79881.1"/>
    <property type="molecule type" value="Genomic_DNA"/>
</dbReference>
<dbReference type="Proteomes" id="UP000298663">
    <property type="component" value="Unassembled WGS sequence"/>
</dbReference>
<evidence type="ECO:0000313" key="2">
    <source>
        <dbReference type="Proteomes" id="UP000298663"/>
    </source>
</evidence>
<reference evidence="1 2" key="1">
    <citation type="journal article" date="2015" name="Genome Biol.">
        <title>Comparative genomics of Steinernema reveals deeply conserved gene regulatory networks.</title>
        <authorList>
            <person name="Dillman A.R."/>
            <person name="Macchietto M."/>
            <person name="Porter C.F."/>
            <person name="Rogers A."/>
            <person name="Williams B."/>
            <person name="Antoshechkin I."/>
            <person name="Lee M.M."/>
            <person name="Goodwin Z."/>
            <person name="Lu X."/>
            <person name="Lewis E.E."/>
            <person name="Goodrich-Blair H."/>
            <person name="Stock S.P."/>
            <person name="Adams B.J."/>
            <person name="Sternberg P.W."/>
            <person name="Mortazavi A."/>
        </authorList>
    </citation>
    <scope>NUCLEOTIDE SEQUENCE [LARGE SCALE GENOMIC DNA]</scope>
    <source>
        <strain evidence="1 2">ALL</strain>
    </source>
</reference>
<keyword evidence="2" id="KW-1185">Reference proteome</keyword>
<protein>
    <submittedName>
        <fullName evidence="1">Uncharacterized protein</fullName>
    </submittedName>
</protein>
<organism evidence="1 2">
    <name type="scientific">Steinernema carpocapsae</name>
    <name type="common">Entomopathogenic nematode</name>
    <dbReference type="NCBI Taxonomy" id="34508"/>
    <lineage>
        <taxon>Eukaryota</taxon>
        <taxon>Metazoa</taxon>
        <taxon>Ecdysozoa</taxon>
        <taxon>Nematoda</taxon>
        <taxon>Chromadorea</taxon>
        <taxon>Rhabditida</taxon>
        <taxon>Tylenchina</taxon>
        <taxon>Panagrolaimomorpha</taxon>
        <taxon>Strongyloidoidea</taxon>
        <taxon>Steinernematidae</taxon>
        <taxon>Steinernema</taxon>
    </lineage>
</organism>
<dbReference type="AlphaFoldDB" id="A0A4U5NBV8"/>
<reference evidence="1 2" key="2">
    <citation type="journal article" date="2019" name="G3 (Bethesda)">
        <title>Hybrid Assembly of the Genome of the Entomopathogenic Nematode Steinernema carpocapsae Identifies the X-Chromosome.</title>
        <authorList>
            <person name="Serra L."/>
            <person name="Macchietto M."/>
            <person name="Macias-Munoz A."/>
            <person name="McGill C.J."/>
            <person name="Rodriguez I.M."/>
            <person name="Rodriguez B."/>
            <person name="Murad R."/>
            <person name="Mortazavi A."/>
        </authorList>
    </citation>
    <scope>NUCLEOTIDE SEQUENCE [LARGE SCALE GENOMIC DNA]</scope>
    <source>
        <strain evidence="1 2">ALL</strain>
    </source>
</reference>
<comment type="caution">
    <text evidence="1">The sequence shown here is derived from an EMBL/GenBank/DDBJ whole genome shotgun (WGS) entry which is preliminary data.</text>
</comment>
<gene>
    <name evidence="1" type="ORF">L596_014037</name>
</gene>
<evidence type="ECO:0000313" key="1">
    <source>
        <dbReference type="EMBL" id="TKR79881.1"/>
    </source>
</evidence>
<sequence length="105" mass="11714">MAAMVMASKRKMKDTSFLGALLDRAVTFNEDDVGPKPKRVKQREVILSVDPLRRICSFLTTAQDVASFSAVNHNFLTAALMEKKHALTPGGILDVKKVFFDKQLF</sequence>
<proteinExistence type="predicted"/>
<accession>A0A4U5NBV8</accession>